<evidence type="ECO:0000313" key="1">
    <source>
        <dbReference type="EMBL" id="VDL66540.1"/>
    </source>
</evidence>
<proteinExistence type="predicted"/>
<dbReference type="AlphaFoldDB" id="A0A0N4XK98"/>
<accession>A0A0N4XK98</accession>
<dbReference type="WBParaSite" id="NBR_0000295001-mRNA-1">
    <property type="protein sequence ID" value="NBR_0000295001-mRNA-1"/>
    <property type="gene ID" value="NBR_0000295001"/>
</dbReference>
<dbReference type="Proteomes" id="UP000271162">
    <property type="component" value="Unassembled WGS sequence"/>
</dbReference>
<dbReference type="STRING" id="27835.A0A0N4XK98"/>
<keyword evidence="2" id="KW-1185">Reference proteome</keyword>
<gene>
    <name evidence="1" type="ORF">NBR_LOCUS2951</name>
</gene>
<name>A0A0N4XK98_NIPBR</name>
<evidence type="ECO:0000313" key="3">
    <source>
        <dbReference type="WBParaSite" id="NBR_0000295001-mRNA-1"/>
    </source>
</evidence>
<protein>
    <submittedName>
        <fullName evidence="3">Solute carrier family 12 member 8 (inferred by orthology to a human protein)</fullName>
    </submittedName>
</protein>
<evidence type="ECO:0000313" key="2">
    <source>
        <dbReference type="Proteomes" id="UP000271162"/>
    </source>
</evidence>
<organism evidence="3">
    <name type="scientific">Nippostrongylus brasiliensis</name>
    <name type="common">Rat hookworm</name>
    <dbReference type="NCBI Taxonomy" id="27835"/>
    <lineage>
        <taxon>Eukaryota</taxon>
        <taxon>Metazoa</taxon>
        <taxon>Ecdysozoa</taxon>
        <taxon>Nematoda</taxon>
        <taxon>Chromadorea</taxon>
        <taxon>Rhabditida</taxon>
        <taxon>Rhabditina</taxon>
        <taxon>Rhabditomorpha</taxon>
        <taxon>Strongyloidea</taxon>
        <taxon>Heligmosomidae</taxon>
        <taxon>Nippostrongylus</taxon>
    </lineage>
</organism>
<reference evidence="1 2" key="2">
    <citation type="submission" date="2018-11" db="EMBL/GenBank/DDBJ databases">
        <authorList>
            <consortium name="Pathogen Informatics"/>
        </authorList>
    </citation>
    <scope>NUCLEOTIDE SEQUENCE [LARGE SCALE GENOMIC DNA]</scope>
</reference>
<sequence>MIGLYICSLSSTIGSLLGTPRVLQGIAAEGIIPVLNPLAQGVRFFSIFIFDSIYYDPQRQSSGERWTLLNTGFETSKYPTATEERSLKFV</sequence>
<dbReference type="EMBL" id="UYSL01003902">
    <property type="protein sequence ID" value="VDL66540.1"/>
    <property type="molecule type" value="Genomic_DNA"/>
</dbReference>
<reference evidence="3" key="1">
    <citation type="submission" date="2017-02" db="UniProtKB">
        <authorList>
            <consortium name="WormBaseParasite"/>
        </authorList>
    </citation>
    <scope>IDENTIFICATION</scope>
</reference>